<dbReference type="AlphaFoldDB" id="A0A081B7M2"/>
<proteinExistence type="inferred from homology"/>
<evidence type="ECO:0000313" key="9">
    <source>
        <dbReference type="Proteomes" id="UP000028702"/>
    </source>
</evidence>
<protein>
    <submittedName>
        <fullName evidence="8">ABC-type molybdate transport system, ATPase component</fullName>
    </submittedName>
</protein>
<dbReference type="PROSITE" id="PS50893">
    <property type="entry name" value="ABC_TRANSPORTER_2"/>
    <property type="match status" value="1"/>
</dbReference>
<dbReference type="SMART" id="SM00382">
    <property type="entry name" value="AAA"/>
    <property type="match status" value="1"/>
</dbReference>
<name>A0A081B7M2_9HYPH</name>
<dbReference type="PROSITE" id="PS00211">
    <property type="entry name" value="ABC_TRANSPORTER_1"/>
    <property type="match status" value="1"/>
</dbReference>
<evidence type="ECO:0000256" key="1">
    <source>
        <dbReference type="ARBA" id="ARBA00005417"/>
    </source>
</evidence>
<dbReference type="GO" id="GO:0140359">
    <property type="term" value="F:ABC-type transporter activity"/>
    <property type="evidence" value="ECO:0007669"/>
    <property type="project" value="InterPro"/>
</dbReference>
<dbReference type="SUPFAM" id="SSF52540">
    <property type="entry name" value="P-loop containing nucleoside triphosphate hydrolases"/>
    <property type="match status" value="1"/>
</dbReference>
<dbReference type="InterPro" id="IPR003439">
    <property type="entry name" value="ABC_transporter-like_ATP-bd"/>
</dbReference>
<feature type="domain" description="Mop" evidence="7">
    <location>
        <begin position="299"/>
        <end position="369"/>
    </location>
</feature>
<dbReference type="Pfam" id="PF00005">
    <property type="entry name" value="ABC_tran"/>
    <property type="match status" value="1"/>
</dbReference>
<evidence type="ECO:0000256" key="4">
    <source>
        <dbReference type="ARBA" id="ARBA00022840"/>
    </source>
</evidence>
<dbReference type="InterPro" id="IPR004606">
    <property type="entry name" value="Mop_domain"/>
</dbReference>
<reference evidence="8 9" key="1">
    <citation type="submission" date="2014-07" db="EMBL/GenBank/DDBJ databases">
        <title>Tepidicaulis marinum gen. nov., sp. nov., a novel marine bacterium denitrifying nitrate to nitrous oxide strictly under microaerobic conditions.</title>
        <authorList>
            <person name="Takeuchi M."/>
            <person name="Yamagishi T."/>
            <person name="Kamagata Y."/>
            <person name="Oshima K."/>
            <person name="Hattori M."/>
            <person name="Katayama T."/>
            <person name="Hanada S."/>
            <person name="Tamaki H."/>
            <person name="Marumo K."/>
            <person name="Maeda H."/>
            <person name="Nedachi M."/>
            <person name="Iwasaki W."/>
            <person name="Suwa Y."/>
            <person name="Sakata S."/>
        </authorList>
    </citation>
    <scope>NUCLEOTIDE SEQUENCE [LARGE SCALE GENOMIC DNA]</scope>
    <source>
        <strain evidence="8 9">MA2</strain>
    </source>
</reference>
<organism evidence="8 9">
    <name type="scientific">Tepidicaulis marinus</name>
    <dbReference type="NCBI Taxonomy" id="1333998"/>
    <lineage>
        <taxon>Bacteria</taxon>
        <taxon>Pseudomonadati</taxon>
        <taxon>Pseudomonadota</taxon>
        <taxon>Alphaproteobacteria</taxon>
        <taxon>Hyphomicrobiales</taxon>
        <taxon>Parvibaculaceae</taxon>
        <taxon>Tepidicaulis</taxon>
    </lineage>
</organism>
<comment type="caution">
    <text evidence="8">The sequence shown here is derived from an EMBL/GenBank/DDBJ whole genome shotgun (WGS) entry which is preliminary data.</text>
</comment>
<dbReference type="eggNOG" id="COG4148">
    <property type="taxonomic scope" value="Bacteria"/>
</dbReference>
<sequence length="373" mass="40393">MSVRLAAHIRHRAGDFSLDVALQAGAGITALLGPSGAGKTMLLNAIAGLIRPHEGHVHLNGRALFSTAEKIWQPPEARQIGYVFQDAKLFPHLSVLQNLSYGRARASAVPHALPFDEVIELLALGALLDRRPHHLSGGEKQRVGIGRALLSAPHLLLMDEPLASLDPKRRGEILPFLDALHQKLKLPVLYVTHNVDESLRLADRLIVMDKGRVAAQGSIEAVLNEENVQSLLFGQVGDVTSEPVTFLSGRCLSALEDVAEIETAWGTFLIPARHIAKGDIRHLRIQAREVALATRKPEGLSIQNALKARIKKITSVGSGLCDLCLVCAADEKAPLLRARITRRAVYTLGLEEGATVWPLIKTAVLARPGPITQ</sequence>
<dbReference type="NCBIfam" id="TIGR02142">
    <property type="entry name" value="modC_ABC"/>
    <property type="match status" value="1"/>
</dbReference>
<dbReference type="SUPFAM" id="SSF50331">
    <property type="entry name" value="MOP-like"/>
    <property type="match status" value="1"/>
</dbReference>
<accession>A0A081B7M2</accession>
<keyword evidence="5" id="KW-0500">Molybdenum</keyword>
<dbReference type="GO" id="GO:0016887">
    <property type="term" value="F:ATP hydrolysis activity"/>
    <property type="evidence" value="ECO:0007669"/>
    <property type="project" value="InterPro"/>
</dbReference>
<dbReference type="Gene3D" id="2.40.50.100">
    <property type="match status" value="1"/>
</dbReference>
<feature type="domain" description="ABC transporter" evidence="6">
    <location>
        <begin position="1"/>
        <end position="235"/>
    </location>
</feature>
<dbReference type="InterPro" id="IPR017871">
    <property type="entry name" value="ABC_transporter-like_CS"/>
</dbReference>
<dbReference type="PANTHER" id="PTHR43514">
    <property type="entry name" value="ABC TRANSPORTER I FAMILY MEMBER 10"/>
    <property type="match status" value="1"/>
</dbReference>
<evidence type="ECO:0000259" key="7">
    <source>
        <dbReference type="PROSITE" id="PS51866"/>
    </source>
</evidence>
<dbReference type="GO" id="GO:0016020">
    <property type="term" value="C:membrane"/>
    <property type="evidence" value="ECO:0007669"/>
    <property type="project" value="InterPro"/>
</dbReference>
<dbReference type="PROSITE" id="PS51866">
    <property type="entry name" value="MOP"/>
    <property type="match status" value="1"/>
</dbReference>
<evidence type="ECO:0000256" key="2">
    <source>
        <dbReference type="ARBA" id="ARBA00022448"/>
    </source>
</evidence>
<keyword evidence="3" id="KW-0547">Nucleotide-binding</keyword>
<dbReference type="InterPro" id="IPR027417">
    <property type="entry name" value="P-loop_NTPase"/>
</dbReference>
<dbReference type="InterPro" id="IPR050334">
    <property type="entry name" value="Molybdenum_import_ModC"/>
</dbReference>
<keyword evidence="4" id="KW-0067">ATP-binding</keyword>
<dbReference type="GO" id="GO:0005524">
    <property type="term" value="F:ATP binding"/>
    <property type="evidence" value="ECO:0007669"/>
    <property type="project" value="UniProtKB-KW"/>
</dbReference>
<gene>
    <name evidence="8" type="ORF">M2A_0539</name>
</gene>
<dbReference type="Gene3D" id="3.40.50.300">
    <property type="entry name" value="P-loop containing nucleotide triphosphate hydrolases"/>
    <property type="match status" value="1"/>
</dbReference>
<keyword evidence="9" id="KW-1185">Reference proteome</keyword>
<dbReference type="PANTHER" id="PTHR43514:SF4">
    <property type="entry name" value="ABC TRANSPORTER I FAMILY MEMBER 10"/>
    <property type="match status" value="1"/>
</dbReference>
<dbReference type="STRING" id="1333998.M2A_0539"/>
<dbReference type="Proteomes" id="UP000028702">
    <property type="component" value="Unassembled WGS sequence"/>
</dbReference>
<dbReference type="EMBL" id="BBIO01000002">
    <property type="protein sequence ID" value="GAK44040.1"/>
    <property type="molecule type" value="Genomic_DNA"/>
</dbReference>
<dbReference type="InterPro" id="IPR008995">
    <property type="entry name" value="Mo/tungstate-bd_C_term_dom"/>
</dbReference>
<dbReference type="RefSeq" id="WP_045442644.1">
    <property type="nucleotide sequence ID" value="NZ_BBIO01000002.1"/>
</dbReference>
<evidence type="ECO:0000256" key="3">
    <source>
        <dbReference type="ARBA" id="ARBA00022741"/>
    </source>
</evidence>
<evidence type="ECO:0000256" key="5">
    <source>
        <dbReference type="PROSITE-ProRule" id="PRU01213"/>
    </source>
</evidence>
<dbReference type="GO" id="GO:0015098">
    <property type="term" value="F:molybdate ion transmembrane transporter activity"/>
    <property type="evidence" value="ECO:0007669"/>
    <property type="project" value="InterPro"/>
</dbReference>
<keyword evidence="2" id="KW-0813">Transport</keyword>
<evidence type="ECO:0000259" key="6">
    <source>
        <dbReference type="PROSITE" id="PS50893"/>
    </source>
</evidence>
<dbReference type="InterPro" id="IPR011868">
    <property type="entry name" value="ModC_ABC_ATP-bd"/>
</dbReference>
<evidence type="ECO:0000313" key="8">
    <source>
        <dbReference type="EMBL" id="GAK44040.1"/>
    </source>
</evidence>
<comment type="similarity">
    <text evidence="1">Belongs to the ABC transporter superfamily.</text>
</comment>
<dbReference type="InterPro" id="IPR003593">
    <property type="entry name" value="AAA+_ATPase"/>
</dbReference>